<gene>
    <name evidence="3" type="ORF">N7515_000669</name>
</gene>
<dbReference type="RefSeq" id="XP_056526579.1">
    <property type="nucleotide sequence ID" value="XM_056661413.1"/>
</dbReference>
<sequence length="389" mass="43846">MPSYKVPEKSAFDSEGAQPASKSEAARFNAFTLKKLQAAIKKDPEINLAEQFPMGYQERLMAKKTEIERPPKKSKAQLEAEEDIRLSLRPSDPAEIVFPLSDAVANLLAPSQTAGSANGLSQRLIEILASSEIIWKAPFAGQKSVFKCSADIVIKAIRNMEDYTEYTALQYLERHTSNIPVPRPLGLVRMGRYSLLFMSYMQSVPLGDVWQTLDSCQKSSLSKQLNSILEDLRTLPYTEGTPLGGVGGEGCKDLRRHVRVSETTITSLEEFETFMYSSPHPGGGVFVKFLRRLSPSTNGHSGPRIVFTHGDIRPDNIMVELVDNNYMVSGILDWEYSGFYPDYIESVRCTNCLSPYEEDDWFLYLPECVSPDIYAQWWLLDRVRETRVV</sequence>
<dbReference type="PANTHER" id="PTHR21310">
    <property type="entry name" value="AMINOGLYCOSIDE PHOSPHOTRANSFERASE-RELATED-RELATED"/>
    <property type="match status" value="1"/>
</dbReference>
<protein>
    <recommendedName>
        <fullName evidence="2">Aminoglycoside phosphotransferase domain-containing protein</fullName>
    </recommendedName>
</protein>
<evidence type="ECO:0000259" key="2">
    <source>
        <dbReference type="Pfam" id="PF01636"/>
    </source>
</evidence>
<dbReference type="SUPFAM" id="SSF56112">
    <property type="entry name" value="Protein kinase-like (PK-like)"/>
    <property type="match status" value="1"/>
</dbReference>
<feature type="region of interest" description="Disordered" evidence="1">
    <location>
        <begin position="1"/>
        <end position="23"/>
    </location>
</feature>
<comment type="caution">
    <text evidence="3">The sequence shown here is derived from an EMBL/GenBank/DDBJ whole genome shotgun (WGS) entry which is preliminary data.</text>
</comment>
<dbReference type="AlphaFoldDB" id="A0A9W9HFT4"/>
<dbReference type="Proteomes" id="UP001149079">
    <property type="component" value="Unassembled WGS sequence"/>
</dbReference>
<dbReference type="InterPro" id="IPR002575">
    <property type="entry name" value="Aminoglycoside_PTrfase"/>
</dbReference>
<evidence type="ECO:0000313" key="4">
    <source>
        <dbReference type="Proteomes" id="UP001149079"/>
    </source>
</evidence>
<dbReference type="PANTHER" id="PTHR21310:SF58">
    <property type="entry name" value="AMINOGLYCOSIDE PHOSPHOTRANSFERASE DOMAIN-CONTAINING PROTEIN"/>
    <property type="match status" value="1"/>
</dbReference>
<dbReference type="GeneID" id="81400583"/>
<organism evidence="3 4">
    <name type="scientific">Penicillium bovifimosum</name>
    <dbReference type="NCBI Taxonomy" id="126998"/>
    <lineage>
        <taxon>Eukaryota</taxon>
        <taxon>Fungi</taxon>
        <taxon>Dikarya</taxon>
        <taxon>Ascomycota</taxon>
        <taxon>Pezizomycotina</taxon>
        <taxon>Eurotiomycetes</taxon>
        <taxon>Eurotiomycetidae</taxon>
        <taxon>Eurotiales</taxon>
        <taxon>Aspergillaceae</taxon>
        <taxon>Penicillium</taxon>
    </lineage>
</organism>
<dbReference type="Gene3D" id="3.90.1200.10">
    <property type="match status" value="1"/>
</dbReference>
<reference evidence="3" key="1">
    <citation type="submission" date="2022-11" db="EMBL/GenBank/DDBJ databases">
        <authorList>
            <person name="Petersen C."/>
        </authorList>
    </citation>
    <scope>NUCLEOTIDE SEQUENCE</scope>
    <source>
        <strain evidence="3">IBT 22155</strain>
    </source>
</reference>
<dbReference type="InterPro" id="IPR051678">
    <property type="entry name" value="AGP_Transferase"/>
</dbReference>
<feature type="compositionally biased region" description="Basic and acidic residues" evidence="1">
    <location>
        <begin position="1"/>
        <end position="12"/>
    </location>
</feature>
<dbReference type="OrthoDB" id="2906425at2759"/>
<name>A0A9W9HFT4_9EURO</name>
<evidence type="ECO:0000313" key="3">
    <source>
        <dbReference type="EMBL" id="KAJ5146105.1"/>
    </source>
</evidence>
<dbReference type="Pfam" id="PF01636">
    <property type="entry name" value="APH"/>
    <property type="match status" value="1"/>
</dbReference>
<feature type="domain" description="Aminoglycoside phosphotransferase" evidence="2">
    <location>
        <begin position="165"/>
        <end position="341"/>
    </location>
</feature>
<keyword evidence="4" id="KW-1185">Reference proteome</keyword>
<accession>A0A9W9HFT4</accession>
<reference evidence="3" key="2">
    <citation type="journal article" date="2023" name="IMA Fungus">
        <title>Comparative genomic study of the Penicillium genus elucidates a diverse pangenome and 15 lateral gene transfer events.</title>
        <authorList>
            <person name="Petersen C."/>
            <person name="Sorensen T."/>
            <person name="Nielsen M.R."/>
            <person name="Sondergaard T.E."/>
            <person name="Sorensen J.L."/>
            <person name="Fitzpatrick D.A."/>
            <person name="Frisvad J.C."/>
            <person name="Nielsen K.L."/>
        </authorList>
    </citation>
    <scope>NUCLEOTIDE SEQUENCE</scope>
    <source>
        <strain evidence="3">IBT 22155</strain>
    </source>
</reference>
<dbReference type="EMBL" id="JAPQKL010000001">
    <property type="protein sequence ID" value="KAJ5146105.1"/>
    <property type="molecule type" value="Genomic_DNA"/>
</dbReference>
<dbReference type="InterPro" id="IPR011009">
    <property type="entry name" value="Kinase-like_dom_sf"/>
</dbReference>
<dbReference type="CDD" id="cd05120">
    <property type="entry name" value="APH_ChoK_like"/>
    <property type="match status" value="1"/>
</dbReference>
<evidence type="ECO:0000256" key="1">
    <source>
        <dbReference type="SAM" id="MobiDB-lite"/>
    </source>
</evidence>
<proteinExistence type="predicted"/>